<evidence type="ECO:0000256" key="1">
    <source>
        <dbReference type="ARBA" id="ARBA00022516"/>
    </source>
</evidence>
<evidence type="ECO:0000256" key="3">
    <source>
        <dbReference type="ARBA" id="ARBA00022723"/>
    </source>
</evidence>
<dbReference type="RefSeq" id="WP_152888381.1">
    <property type="nucleotide sequence ID" value="NZ_WHJC01000042.1"/>
</dbReference>
<keyword evidence="6 8" id="KW-0443">Lipid metabolism</keyword>
<dbReference type="OrthoDB" id="517356at2"/>
<keyword evidence="8" id="KW-0963">Cytoplasm</keyword>
<keyword evidence="3 8" id="KW-0479">Metal-binding</keyword>
<evidence type="ECO:0000256" key="7">
    <source>
        <dbReference type="ARBA" id="ARBA00023160"/>
    </source>
</evidence>
<dbReference type="EC" id="2.7.8.7" evidence="8"/>
<comment type="function">
    <text evidence="8">Transfers the 4'-phosphopantetheine moiety from coenzyme A to a Ser of acyl-carrier-protein.</text>
</comment>
<dbReference type="NCBIfam" id="TIGR00516">
    <property type="entry name" value="acpS"/>
    <property type="match status" value="1"/>
</dbReference>
<organism evidence="10 11">
    <name type="scientific">Clostridium tarantellae</name>
    <dbReference type="NCBI Taxonomy" id="39493"/>
    <lineage>
        <taxon>Bacteria</taxon>
        <taxon>Bacillati</taxon>
        <taxon>Bacillota</taxon>
        <taxon>Clostridia</taxon>
        <taxon>Eubacteriales</taxon>
        <taxon>Clostridiaceae</taxon>
        <taxon>Clostridium</taxon>
    </lineage>
</organism>
<dbReference type="EMBL" id="WHJC01000042">
    <property type="protein sequence ID" value="MPQ43136.1"/>
    <property type="molecule type" value="Genomic_DNA"/>
</dbReference>
<dbReference type="Proteomes" id="UP000430345">
    <property type="component" value="Unassembled WGS sequence"/>
</dbReference>
<dbReference type="GO" id="GO:0006633">
    <property type="term" value="P:fatty acid biosynthetic process"/>
    <property type="evidence" value="ECO:0007669"/>
    <property type="project" value="UniProtKB-UniRule"/>
</dbReference>
<dbReference type="Gene3D" id="3.90.470.20">
    <property type="entry name" value="4'-phosphopantetheinyl transferase domain"/>
    <property type="match status" value="1"/>
</dbReference>
<comment type="subcellular location">
    <subcellularLocation>
        <location evidence="8">Cytoplasm</location>
    </subcellularLocation>
</comment>
<protein>
    <recommendedName>
        <fullName evidence="8">Holo-[acyl-carrier-protein] synthase</fullName>
        <shortName evidence="8">Holo-ACP synthase</shortName>
        <ecNumber evidence="8">2.7.8.7</ecNumber>
    </recommendedName>
    <alternativeName>
        <fullName evidence="8">4'-phosphopantetheinyl transferase AcpS</fullName>
    </alternativeName>
</protein>
<dbReference type="HAMAP" id="MF_00101">
    <property type="entry name" value="AcpS"/>
    <property type="match status" value="1"/>
</dbReference>
<dbReference type="Pfam" id="PF01648">
    <property type="entry name" value="ACPS"/>
    <property type="match status" value="1"/>
</dbReference>
<dbReference type="SUPFAM" id="SSF56214">
    <property type="entry name" value="4'-phosphopantetheinyl transferase"/>
    <property type="match status" value="1"/>
</dbReference>
<dbReference type="InterPro" id="IPR002582">
    <property type="entry name" value="ACPS"/>
</dbReference>
<reference evidence="10 11" key="1">
    <citation type="submission" date="2019-10" db="EMBL/GenBank/DDBJ databases">
        <title>The Genome Sequence of Clostridium tarantellae Isolated from Fish Brain.</title>
        <authorList>
            <person name="Bano L."/>
            <person name="Kiel M."/>
            <person name="Sales G."/>
            <person name="Doxey A.C."/>
            <person name="Mansfield M.J."/>
            <person name="Schiavone M."/>
            <person name="Rossetto O."/>
            <person name="Pirazzini M."/>
            <person name="Dobrindt U."/>
            <person name="Montecucco C."/>
        </authorList>
    </citation>
    <scope>NUCLEOTIDE SEQUENCE [LARGE SCALE GENOMIC DNA]</scope>
    <source>
        <strain evidence="10 11">DSM 3997</strain>
    </source>
</reference>
<feature type="domain" description="4'-phosphopantetheinyl transferase" evidence="9">
    <location>
        <begin position="5"/>
        <end position="109"/>
    </location>
</feature>
<name>A0A6I1MHX5_9CLOT</name>
<dbReference type="NCBIfam" id="TIGR00556">
    <property type="entry name" value="pantethn_trn"/>
    <property type="match status" value="1"/>
</dbReference>
<accession>A0A6I1MHX5</accession>
<comment type="cofactor">
    <cofactor evidence="8">
        <name>Mg(2+)</name>
        <dbReference type="ChEBI" id="CHEBI:18420"/>
    </cofactor>
</comment>
<dbReference type="InterPro" id="IPR004568">
    <property type="entry name" value="Ppantetheine-prot_Trfase_dom"/>
</dbReference>
<comment type="catalytic activity">
    <reaction evidence="8">
        <text>apo-[ACP] + CoA = holo-[ACP] + adenosine 3',5'-bisphosphate + H(+)</text>
        <dbReference type="Rhea" id="RHEA:12068"/>
        <dbReference type="Rhea" id="RHEA-COMP:9685"/>
        <dbReference type="Rhea" id="RHEA-COMP:9690"/>
        <dbReference type="ChEBI" id="CHEBI:15378"/>
        <dbReference type="ChEBI" id="CHEBI:29999"/>
        <dbReference type="ChEBI" id="CHEBI:57287"/>
        <dbReference type="ChEBI" id="CHEBI:58343"/>
        <dbReference type="ChEBI" id="CHEBI:64479"/>
        <dbReference type="EC" id="2.7.8.7"/>
    </reaction>
</comment>
<evidence type="ECO:0000313" key="11">
    <source>
        <dbReference type="Proteomes" id="UP000430345"/>
    </source>
</evidence>
<keyword evidence="2 8" id="KW-0808">Transferase</keyword>
<dbReference type="InterPro" id="IPR037143">
    <property type="entry name" value="4-PPantetheinyl_Trfase_dom_sf"/>
</dbReference>
<evidence type="ECO:0000313" key="10">
    <source>
        <dbReference type="EMBL" id="MPQ43136.1"/>
    </source>
</evidence>
<feature type="binding site" evidence="8">
    <location>
        <position position="8"/>
    </location>
    <ligand>
        <name>Mg(2+)</name>
        <dbReference type="ChEBI" id="CHEBI:18420"/>
    </ligand>
</feature>
<evidence type="ECO:0000256" key="8">
    <source>
        <dbReference type="HAMAP-Rule" id="MF_00101"/>
    </source>
</evidence>
<comment type="caution">
    <text evidence="10">The sequence shown here is derived from an EMBL/GenBank/DDBJ whole genome shotgun (WGS) entry which is preliminary data.</text>
</comment>
<dbReference type="InterPro" id="IPR008278">
    <property type="entry name" value="4-PPantetheinyl_Trfase_dom"/>
</dbReference>
<evidence type="ECO:0000256" key="6">
    <source>
        <dbReference type="ARBA" id="ARBA00023098"/>
    </source>
</evidence>
<proteinExistence type="inferred from homology"/>
<keyword evidence="4 8" id="KW-0276">Fatty acid metabolism</keyword>
<dbReference type="GO" id="GO:0005737">
    <property type="term" value="C:cytoplasm"/>
    <property type="evidence" value="ECO:0007669"/>
    <property type="project" value="UniProtKB-SubCell"/>
</dbReference>
<keyword evidence="5 8" id="KW-0460">Magnesium</keyword>
<dbReference type="GO" id="GO:0000287">
    <property type="term" value="F:magnesium ion binding"/>
    <property type="evidence" value="ECO:0007669"/>
    <property type="project" value="UniProtKB-UniRule"/>
</dbReference>
<keyword evidence="7 8" id="KW-0275">Fatty acid biosynthesis</keyword>
<evidence type="ECO:0000256" key="2">
    <source>
        <dbReference type="ARBA" id="ARBA00022679"/>
    </source>
</evidence>
<sequence length="127" mass="14472">MILGTGIDLIEIQRIKNAIENNSRFMEKIFTYKEIEYFKKRSMNSEVIAGNFAAKEAVSKALGVGIRGFSFKDIEVLRDNFGKPIVTLHNGAKFRANNLSKKTNEYIIHLTISHDKNNAIAYVIFEE</sequence>
<evidence type="ECO:0000259" key="9">
    <source>
        <dbReference type="Pfam" id="PF01648"/>
    </source>
</evidence>
<dbReference type="GO" id="GO:0008897">
    <property type="term" value="F:holo-[acyl-carrier-protein] synthase activity"/>
    <property type="evidence" value="ECO:0007669"/>
    <property type="project" value="UniProtKB-UniRule"/>
</dbReference>
<evidence type="ECO:0000256" key="4">
    <source>
        <dbReference type="ARBA" id="ARBA00022832"/>
    </source>
</evidence>
<dbReference type="AlphaFoldDB" id="A0A6I1MHX5"/>
<evidence type="ECO:0000256" key="5">
    <source>
        <dbReference type="ARBA" id="ARBA00022842"/>
    </source>
</evidence>
<comment type="similarity">
    <text evidence="8">Belongs to the P-Pant transferase superfamily. AcpS family.</text>
</comment>
<feature type="binding site" evidence="8">
    <location>
        <position position="56"/>
    </location>
    <ligand>
        <name>Mg(2+)</name>
        <dbReference type="ChEBI" id="CHEBI:18420"/>
    </ligand>
</feature>
<keyword evidence="1 8" id="KW-0444">Lipid biosynthesis</keyword>
<keyword evidence="11" id="KW-1185">Reference proteome</keyword>
<gene>
    <name evidence="8" type="primary">acpS</name>
    <name evidence="10" type="ORF">GBZ86_05090</name>
</gene>